<reference evidence="2 3" key="1">
    <citation type="submission" date="2020-08" db="EMBL/GenBank/DDBJ databases">
        <title>Description of novel Pseudomonas species.</title>
        <authorList>
            <person name="Duman M."/>
            <person name="Mulet M."/>
            <person name="Altun S."/>
            <person name="Saticioglu I.B."/>
            <person name="Lalucat J."/>
            <person name="Garcia-Valdes E."/>
        </authorList>
    </citation>
    <scope>NUCLEOTIDE SEQUENCE [LARGE SCALE GENOMIC DNA]</scope>
    <source>
        <strain evidence="2 3">P66</strain>
    </source>
</reference>
<protein>
    <recommendedName>
        <fullName evidence="4">Secreted protein</fullName>
    </recommendedName>
</protein>
<comment type="caution">
    <text evidence="2">The sequence shown here is derived from an EMBL/GenBank/DDBJ whole genome shotgun (WGS) entry which is preliminary data.</text>
</comment>
<proteinExistence type="predicted"/>
<evidence type="ECO:0000313" key="3">
    <source>
        <dbReference type="Proteomes" id="UP000745663"/>
    </source>
</evidence>
<dbReference type="EMBL" id="JACOPV010000009">
    <property type="protein sequence ID" value="MBM5459106.1"/>
    <property type="molecule type" value="Genomic_DNA"/>
</dbReference>
<feature type="chain" id="PRO_5047329025" description="Secreted protein" evidence="1">
    <location>
        <begin position="26"/>
        <end position="117"/>
    </location>
</feature>
<keyword evidence="3" id="KW-1185">Reference proteome</keyword>
<dbReference type="RefSeq" id="WP_203585009.1">
    <property type="nucleotide sequence ID" value="NZ_JACOPV010000009.1"/>
</dbReference>
<organism evidence="2 3">
    <name type="scientific">Pseudomonas arcuscaelestis</name>
    <dbReference type="NCBI Taxonomy" id="2710591"/>
    <lineage>
        <taxon>Bacteria</taxon>
        <taxon>Pseudomonadati</taxon>
        <taxon>Pseudomonadota</taxon>
        <taxon>Gammaproteobacteria</taxon>
        <taxon>Pseudomonadales</taxon>
        <taxon>Pseudomonadaceae</taxon>
        <taxon>Pseudomonas</taxon>
    </lineage>
</organism>
<accession>A0ABS2BZQ3</accession>
<evidence type="ECO:0000256" key="1">
    <source>
        <dbReference type="SAM" id="SignalP"/>
    </source>
</evidence>
<evidence type="ECO:0000313" key="2">
    <source>
        <dbReference type="EMBL" id="MBM5459106.1"/>
    </source>
</evidence>
<gene>
    <name evidence="2" type="ORF">H8F21_16175</name>
</gene>
<sequence length="117" mass="11674">MFTSVIGALVQPVVLASSISASVEAATALLASQQVPVPVTAVKPAPQAETTEVAKPGLQLSEYMTPAGMDALCDALVKAFVRDGSSAEVIGALRQCVKAPVSAAAPGADNVTPASIL</sequence>
<feature type="signal peptide" evidence="1">
    <location>
        <begin position="1"/>
        <end position="25"/>
    </location>
</feature>
<name>A0ABS2BZQ3_9PSED</name>
<evidence type="ECO:0008006" key="4">
    <source>
        <dbReference type="Google" id="ProtNLM"/>
    </source>
</evidence>
<dbReference type="Proteomes" id="UP000745663">
    <property type="component" value="Unassembled WGS sequence"/>
</dbReference>
<keyword evidence="1" id="KW-0732">Signal</keyword>